<dbReference type="PANTHER" id="PTHR43744:SF6">
    <property type="entry name" value="ABC TRANSPORTER PERMEASE PROTEIN YESQ-RELATED"/>
    <property type="match status" value="1"/>
</dbReference>
<dbReference type="EMBL" id="JBHLVF010000041">
    <property type="protein sequence ID" value="MFC0394574.1"/>
    <property type="molecule type" value="Genomic_DNA"/>
</dbReference>
<dbReference type="PANTHER" id="PTHR43744">
    <property type="entry name" value="ABC TRANSPORTER PERMEASE PROTEIN MG189-RELATED-RELATED"/>
    <property type="match status" value="1"/>
</dbReference>
<dbReference type="Pfam" id="PF00528">
    <property type="entry name" value="BPD_transp_1"/>
    <property type="match status" value="1"/>
</dbReference>
<evidence type="ECO:0000256" key="1">
    <source>
        <dbReference type="ARBA" id="ARBA00004651"/>
    </source>
</evidence>
<feature type="transmembrane region" description="Helical" evidence="7">
    <location>
        <begin position="181"/>
        <end position="202"/>
    </location>
</feature>
<evidence type="ECO:0000256" key="3">
    <source>
        <dbReference type="ARBA" id="ARBA00022475"/>
    </source>
</evidence>
<protein>
    <submittedName>
        <fullName evidence="9">Carbohydrate ABC transporter permease</fullName>
    </submittedName>
</protein>
<keyword evidence="6 7" id="KW-0472">Membrane</keyword>
<evidence type="ECO:0000259" key="8">
    <source>
        <dbReference type="PROSITE" id="PS50928"/>
    </source>
</evidence>
<keyword evidence="4 7" id="KW-0812">Transmembrane</keyword>
<evidence type="ECO:0000256" key="2">
    <source>
        <dbReference type="ARBA" id="ARBA00022448"/>
    </source>
</evidence>
<evidence type="ECO:0000313" key="10">
    <source>
        <dbReference type="Proteomes" id="UP001589818"/>
    </source>
</evidence>
<dbReference type="RefSeq" id="WP_204815736.1">
    <property type="nucleotide sequence ID" value="NZ_JANHOF010000001.1"/>
</dbReference>
<proteinExistence type="inferred from homology"/>
<evidence type="ECO:0000313" key="9">
    <source>
        <dbReference type="EMBL" id="MFC0394574.1"/>
    </source>
</evidence>
<dbReference type="CDD" id="cd06261">
    <property type="entry name" value="TM_PBP2"/>
    <property type="match status" value="1"/>
</dbReference>
<dbReference type="SUPFAM" id="SSF161098">
    <property type="entry name" value="MetI-like"/>
    <property type="match status" value="1"/>
</dbReference>
<evidence type="ECO:0000256" key="6">
    <source>
        <dbReference type="ARBA" id="ARBA00023136"/>
    </source>
</evidence>
<sequence length="280" mass="31216">MVGQSTGSTLGRVTVYGLLILLSIIFVMPLYWLVTNSLQLVGSSSSFLPGGLHFENYYYAATLIDYWSYTKSSIILTSISVVIPTLTSALVGFGFARLRGPGKGFLFMMMLSTMMLPGIVTQIPTYVIFFKLGFLNTYWPWLFWALGGSAFSIFLYRQFFSSFPKDLEEAARIDGCSTFRIFWNIFMPISFPVIATVSILSFNGSWGGDYLTPFMFLQDDKYPLATALFSVGYAFPGDQRIEMTQVLNAGLVMFVLPIIVVFFIGQRYLVEGVVSSAVKG</sequence>
<keyword evidence="5 7" id="KW-1133">Transmembrane helix</keyword>
<keyword evidence="2 7" id="KW-0813">Transport</keyword>
<feature type="transmembrane region" description="Helical" evidence="7">
    <location>
        <begin position="246"/>
        <end position="265"/>
    </location>
</feature>
<comment type="subcellular location">
    <subcellularLocation>
        <location evidence="1 7">Cell membrane</location>
        <topology evidence="1 7">Multi-pass membrane protein</topology>
    </subcellularLocation>
</comment>
<keyword evidence="3" id="KW-1003">Cell membrane</keyword>
<reference evidence="9 10" key="1">
    <citation type="submission" date="2024-09" db="EMBL/GenBank/DDBJ databases">
        <authorList>
            <person name="Sun Q."/>
            <person name="Mori K."/>
        </authorList>
    </citation>
    <scope>NUCLEOTIDE SEQUENCE [LARGE SCALE GENOMIC DNA]</scope>
    <source>
        <strain evidence="9 10">CCM 4839</strain>
    </source>
</reference>
<dbReference type="Proteomes" id="UP001589818">
    <property type="component" value="Unassembled WGS sequence"/>
</dbReference>
<name>A0ABV6JGK2_9BACL</name>
<dbReference type="Gene3D" id="1.10.3720.10">
    <property type="entry name" value="MetI-like"/>
    <property type="match status" value="1"/>
</dbReference>
<accession>A0ABV6JGK2</accession>
<organism evidence="9 10">
    <name type="scientific">Paenibacillus mendelii</name>
    <dbReference type="NCBI Taxonomy" id="206163"/>
    <lineage>
        <taxon>Bacteria</taxon>
        <taxon>Bacillati</taxon>
        <taxon>Bacillota</taxon>
        <taxon>Bacilli</taxon>
        <taxon>Bacillales</taxon>
        <taxon>Paenibacillaceae</taxon>
        <taxon>Paenibacillus</taxon>
    </lineage>
</organism>
<feature type="transmembrane region" description="Helical" evidence="7">
    <location>
        <begin position="73"/>
        <end position="93"/>
    </location>
</feature>
<feature type="transmembrane region" description="Helical" evidence="7">
    <location>
        <begin position="13"/>
        <end position="34"/>
    </location>
</feature>
<dbReference type="PROSITE" id="PS50928">
    <property type="entry name" value="ABC_TM1"/>
    <property type="match status" value="1"/>
</dbReference>
<gene>
    <name evidence="9" type="ORF">ACFFJ8_24845</name>
</gene>
<dbReference type="InterPro" id="IPR000515">
    <property type="entry name" value="MetI-like"/>
</dbReference>
<comment type="caution">
    <text evidence="9">The sequence shown here is derived from an EMBL/GenBank/DDBJ whole genome shotgun (WGS) entry which is preliminary data.</text>
</comment>
<dbReference type="InterPro" id="IPR035906">
    <property type="entry name" value="MetI-like_sf"/>
</dbReference>
<feature type="domain" description="ABC transmembrane type-1" evidence="8">
    <location>
        <begin position="70"/>
        <end position="264"/>
    </location>
</feature>
<comment type="similarity">
    <text evidence="7">Belongs to the binding-protein-dependent transport system permease family.</text>
</comment>
<evidence type="ECO:0000256" key="4">
    <source>
        <dbReference type="ARBA" id="ARBA00022692"/>
    </source>
</evidence>
<evidence type="ECO:0000256" key="5">
    <source>
        <dbReference type="ARBA" id="ARBA00022989"/>
    </source>
</evidence>
<feature type="transmembrane region" description="Helical" evidence="7">
    <location>
        <begin position="141"/>
        <end position="160"/>
    </location>
</feature>
<feature type="transmembrane region" description="Helical" evidence="7">
    <location>
        <begin position="105"/>
        <end position="129"/>
    </location>
</feature>
<keyword evidence="10" id="KW-1185">Reference proteome</keyword>
<evidence type="ECO:0000256" key="7">
    <source>
        <dbReference type="RuleBase" id="RU363032"/>
    </source>
</evidence>